<dbReference type="InterPro" id="IPR050429">
    <property type="entry name" value="PTS_Glucose_EIICBA"/>
</dbReference>
<dbReference type="InterPro" id="IPR018113">
    <property type="entry name" value="PTrfase_EIIB_Cys"/>
</dbReference>
<feature type="transmembrane region" description="Helical" evidence="12">
    <location>
        <begin position="134"/>
        <end position="154"/>
    </location>
</feature>
<dbReference type="InterPro" id="IPR001996">
    <property type="entry name" value="PTS_IIB_1"/>
</dbReference>
<evidence type="ECO:0000256" key="2">
    <source>
        <dbReference type="ARBA" id="ARBA00022448"/>
    </source>
</evidence>
<keyword evidence="2" id="KW-0813">Transport</keyword>
<dbReference type="GO" id="GO:0009401">
    <property type="term" value="P:phosphoenolpyruvate-dependent sugar phosphotransferase system"/>
    <property type="evidence" value="ECO:0007669"/>
    <property type="project" value="UniProtKB-KW"/>
</dbReference>
<dbReference type="Gene3D" id="3.30.1360.60">
    <property type="entry name" value="Glucose permease domain IIB"/>
    <property type="match status" value="1"/>
</dbReference>
<accession>A0A8J8MIQ8</accession>
<feature type="transmembrane region" description="Helical" evidence="12">
    <location>
        <begin position="98"/>
        <end position="114"/>
    </location>
</feature>
<feature type="active site" description="Phosphocysteine intermediate; for EIIB activity" evidence="11">
    <location>
        <position position="404"/>
    </location>
</feature>
<evidence type="ECO:0000256" key="7">
    <source>
        <dbReference type="ARBA" id="ARBA00022692"/>
    </source>
</evidence>
<feature type="transmembrane region" description="Helical" evidence="12">
    <location>
        <begin position="72"/>
        <end position="92"/>
    </location>
</feature>
<dbReference type="PANTHER" id="PTHR30009:SF4">
    <property type="entry name" value="PTS SYSTEM N-ACETYLGLUCOSAMINE-SPECIFIC EIICBA COMPONENT"/>
    <property type="match status" value="1"/>
</dbReference>
<evidence type="ECO:0000259" key="14">
    <source>
        <dbReference type="PROSITE" id="PS51103"/>
    </source>
</evidence>
<feature type="domain" description="PTS EIIB type-1" evidence="13">
    <location>
        <begin position="382"/>
        <end position="458"/>
    </location>
</feature>
<evidence type="ECO:0000256" key="10">
    <source>
        <dbReference type="ARBA" id="ARBA00023136"/>
    </source>
</evidence>
<evidence type="ECO:0000313" key="16">
    <source>
        <dbReference type="Proteomes" id="UP000683246"/>
    </source>
</evidence>
<evidence type="ECO:0000256" key="5">
    <source>
        <dbReference type="ARBA" id="ARBA00022679"/>
    </source>
</evidence>
<dbReference type="PROSITE" id="PS51103">
    <property type="entry name" value="PTS_EIIC_TYPE_1"/>
    <property type="match status" value="1"/>
</dbReference>
<feature type="transmembrane region" description="Helical" evidence="12">
    <location>
        <begin position="256"/>
        <end position="273"/>
    </location>
</feature>
<organism evidence="15 16">
    <name type="scientific">Vallitalea pronyensis</name>
    <dbReference type="NCBI Taxonomy" id="1348613"/>
    <lineage>
        <taxon>Bacteria</taxon>
        <taxon>Bacillati</taxon>
        <taxon>Bacillota</taxon>
        <taxon>Clostridia</taxon>
        <taxon>Lachnospirales</taxon>
        <taxon>Vallitaleaceae</taxon>
        <taxon>Vallitalea</taxon>
    </lineage>
</organism>
<feature type="domain" description="PTS EIIC type-1" evidence="14">
    <location>
        <begin position="2"/>
        <end position="365"/>
    </location>
</feature>
<name>A0A8J8MIQ8_9FIRM</name>
<keyword evidence="16" id="KW-1185">Reference proteome</keyword>
<evidence type="ECO:0000256" key="4">
    <source>
        <dbReference type="ARBA" id="ARBA00022597"/>
    </source>
</evidence>
<dbReference type="GO" id="GO:0015764">
    <property type="term" value="P:N-acetylglucosamine transport"/>
    <property type="evidence" value="ECO:0007669"/>
    <property type="project" value="TreeGrafter"/>
</dbReference>
<dbReference type="Proteomes" id="UP000683246">
    <property type="component" value="Chromosome"/>
</dbReference>
<dbReference type="EMBL" id="CP058649">
    <property type="protein sequence ID" value="QUI22395.1"/>
    <property type="molecule type" value="Genomic_DNA"/>
</dbReference>
<evidence type="ECO:0000256" key="11">
    <source>
        <dbReference type="PROSITE-ProRule" id="PRU00421"/>
    </source>
</evidence>
<evidence type="ECO:0000259" key="13">
    <source>
        <dbReference type="PROSITE" id="PS51098"/>
    </source>
</evidence>
<keyword evidence="3" id="KW-1003">Cell membrane</keyword>
<evidence type="ECO:0000256" key="12">
    <source>
        <dbReference type="SAM" id="Phobius"/>
    </source>
</evidence>
<feature type="transmembrane region" description="Helical" evidence="12">
    <location>
        <begin position="223"/>
        <end position="244"/>
    </location>
</feature>
<dbReference type="NCBIfam" id="TIGR00826">
    <property type="entry name" value="EIIB_glc"/>
    <property type="match status" value="1"/>
</dbReference>
<dbReference type="KEGG" id="vpy:HZI73_08810"/>
<feature type="transmembrane region" description="Helical" evidence="12">
    <location>
        <begin position="333"/>
        <end position="353"/>
    </location>
</feature>
<dbReference type="NCBIfam" id="TIGR01998">
    <property type="entry name" value="PTS-II-BC-nag"/>
    <property type="match status" value="1"/>
</dbReference>
<feature type="transmembrane region" description="Helical" evidence="12">
    <location>
        <begin position="12"/>
        <end position="33"/>
    </location>
</feature>
<evidence type="ECO:0000256" key="3">
    <source>
        <dbReference type="ARBA" id="ARBA00022475"/>
    </source>
</evidence>
<dbReference type="PROSITE" id="PS01035">
    <property type="entry name" value="PTS_EIIB_TYPE_1_CYS"/>
    <property type="match status" value="1"/>
</dbReference>
<evidence type="ECO:0000256" key="8">
    <source>
        <dbReference type="ARBA" id="ARBA00022777"/>
    </source>
</evidence>
<dbReference type="InterPro" id="IPR036878">
    <property type="entry name" value="Glu_permease_IIB"/>
</dbReference>
<keyword evidence="6" id="KW-0598">Phosphotransferase system</keyword>
<evidence type="ECO:0000256" key="6">
    <source>
        <dbReference type="ARBA" id="ARBA00022683"/>
    </source>
</evidence>
<reference evidence="15" key="1">
    <citation type="submission" date="2020-07" db="EMBL/GenBank/DDBJ databases">
        <title>Vallitalea pronyensis genome.</title>
        <authorList>
            <person name="Postec A."/>
        </authorList>
    </citation>
    <scope>NUCLEOTIDE SEQUENCE</scope>
    <source>
        <strain evidence="15">FatNI3</strain>
    </source>
</reference>
<protein>
    <submittedName>
        <fullName evidence="15">PTS transporter subunit EIIC</fullName>
    </submittedName>
</protein>
<dbReference type="Pfam" id="PF00367">
    <property type="entry name" value="PTS_EIIB"/>
    <property type="match status" value="1"/>
</dbReference>
<keyword evidence="7 12" id="KW-0812">Transmembrane</keyword>
<dbReference type="InterPro" id="IPR003352">
    <property type="entry name" value="PTS_EIIC"/>
</dbReference>
<dbReference type="GO" id="GO:0090563">
    <property type="term" value="F:protein-phosphocysteine-sugar phosphotransferase activity"/>
    <property type="evidence" value="ECO:0007669"/>
    <property type="project" value="TreeGrafter"/>
</dbReference>
<dbReference type="GO" id="GO:0019866">
    <property type="term" value="C:organelle inner membrane"/>
    <property type="evidence" value="ECO:0007669"/>
    <property type="project" value="InterPro"/>
</dbReference>
<dbReference type="PANTHER" id="PTHR30009">
    <property type="entry name" value="CYTOCHROME C-TYPE SYNTHESIS PROTEIN AND PTS TRANSMEMBRANE COMPONENT"/>
    <property type="match status" value="1"/>
</dbReference>
<evidence type="ECO:0000256" key="9">
    <source>
        <dbReference type="ARBA" id="ARBA00022989"/>
    </source>
</evidence>
<keyword evidence="9 12" id="KW-1133">Transmembrane helix</keyword>
<dbReference type="SUPFAM" id="SSF55604">
    <property type="entry name" value="Glucose permease domain IIB"/>
    <property type="match status" value="1"/>
</dbReference>
<dbReference type="InterPro" id="IPR010974">
    <property type="entry name" value="PTS_IIBC_nag"/>
</dbReference>
<dbReference type="InterPro" id="IPR013013">
    <property type="entry name" value="PTS_EIIC_1"/>
</dbReference>
<dbReference type="GO" id="GO:0008982">
    <property type="term" value="F:protein-N(PI)-phosphohistidine-sugar phosphotransferase activity"/>
    <property type="evidence" value="ECO:0007669"/>
    <property type="project" value="InterPro"/>
</dbReference>
<keyword evidence="10 12" id="KW-0472">Membrane</keyword>
<keyword evidence="8" id="KW-0418">Kinase</keyword>
<dbReference type="Pfam" id="PF02378">
    <property type="entry name" value="PTS_EIIC"/>
    <property type="match status" value="1"/>
</dbReference>
<keyword evidence="5" id="KW-0808">Transferase</keyword>
<feature type="transmembrane region" description="Helical" evidence="12">
    <location>
        <begin position="39"/>
        <end position="65"/>
    </location>
</feature>
<proteinExistence type="predicted"/>
<dbReference type="RefSeq" id="WP_212697879.1">
    <property type="nucleotide sequence ID" value="NZ_CP058649.1"/>
</dbReference>
<dbReference type="GO" id="GO:0016301">
    <property type="term" value="F:kinase activity"/>
    <property type="evidence" value="ECO:0007669"/>
    <property type="project" value="UniProtKB-KW"/>
</dbReference>
<dbReference type="AlphaFoldDB" id="A0A8J8MIQ8"/>
<dbReference type="CDD" id="cd00212">
    <property type="entry name" value="PTS_IIB_glc"/>
    <property type="match status" value="1"/>
</dbReference>
<dbReference type="GO" id="GO:0005886">
    <property type="term" value="C:plasma membrane"/>
    <property type="evidence" value="ECO:0007669"/>
    <property type="project" value="UniProtKB-SubCell"/>
</dbReference>
<dbReference type="FunFam" id="3.30.1360.60:FF:000001">
    <property type="entry name" value="PTS system glucose-specific IIBC component PtsG"/>
    <property type="match status" value="1"/>
</dbReference>
<dbReference type="GO" id="GO:0015572">
    <property type="term" value="F:N-acetylglucosamine transmembrane transporter activity"/>
    <property type="evidence" value="ECO:0007669"/>
    <property type="project" value="InterPro"/>
</dbReference>
<dbReference type="PROSITE" id="PS51098">
    <property type="entry name" value="PTS_EIIB_TYPE_1"/>
    <property type="match status" value="1"/>
</dbReference>
<evidence type="ECO:0000256" key="1">
    <source>
        <dbReference type="ARBA" id="ARBA00004651"/>
    </source>
</evidence>
<evidence type="ECO:0000313" key="15">
    <source>
        <dbReference type="EMBL" id="QUI22395.1"/>
    </source>
</evidence>
<sequence>MNNLFTKLQKLGKAFMLPIAVLPVASLFLRLGAPDLLDIPFIFSIGEAIFSNLPMIFAIGIAIGLAKNNHGAAGLAGAISYYVLTFGLDSLIGEKTDMGALAGIISGILAGNCYNRFHGTKLPAWLGFFGGKRFVPIVSSFISMLVALVFSLIWPPVQEVISNTGEWIVNSGETGAFVYGTLNRLLIPTGLHHILNNLVWFVFGDFQGATGDLSRFFAGDPNAGLFMTGFFPIMMFGLPAAALAMYTTAKQVNKKAISGALFSVAFTAFLTGITEPLEFLFMFLAPVLYIGHALLTGIAMVVCAMLGMKLGFGFSAGFLDYFLNFNIATNPLLLIVVGGITFVVYYFFFVVIIKKFNLPTPGRLDEVGNDAGSSIIKEKGLEGLAAEYIVALGGSDNIEEIDACITRLRLTIKDASIIHDEDLKNLGASGVIRPTKKNMQIVVGTQAELIVDEMKRII</sequence>
<comment type="subcellular location">
    <subcellularLocation>
        <location evidence="1">Cell membrane</location>
        <topology evidence="1">Multi-pass membrane protein</topology>
    </subcellularLocation>
</comment>
<gene>
    <name evidence="15" type="ORF">HZI73_08810</name>
</gene>
<keyword evidence="4" id="KW-0762">Sugar transport</keyword>